<name>A0A9R0HSL6_SPIOL</name>
<feature type="region of interest" description="Disordered" evidence="1">
    <location>
        <begin position="386"/>
        <end position="414"/>
    </location>
</feature>
<dbReference type="GeneID" id="110775694"/>
<feature type="region of interest" description="Disordered" evidence="1">
    <location>
        <begin position="261"/>
        <end position="303"/>
    </location>
</feature>
<accession>A0A9R0HSL6</accession>
<feature type="compositionally biased region" description="Polar residues" evidence="1">
    <location>
        <begin position="401"/>
        <end position="411"/>
    </location>
</feature>
<sequence>MVQSKIRVKENDENSVGASKRRSIAEFDHWAFLEEIEAPMWADLTLETKLISEDNDEAWFHASHPFHHHSARHMRSAFAHPDVGNDLFNLGSPKYPSSVSKSRGKDYKNRDWKINCRQISFNKDHPVNGLGDKNSITNTVSSQECELNHDHKSGTSSSITSVVLDSERSVALNSLSSSTSGASTSTVTTVSMQPDLERRVALNSQSASTSGASISTITTLSMKPDSKILEVSKEAFGHTGGLLNALRTNLRKSRAIGAIRPASRVQISDDRESNRRQSSAGKSSMGSSSTGYDTKGEGFAAVPKTDRCKQLKVEMNVNKGSKDLRKSTKPVHGRVIAKKMTETSVFTRNTFSSKIKGKDTAEASRSQAALKSKVLLQTTHTNSLNLSRTGAQGVKGKVGSNPFSKGASSGKENTRGRVVLSHRSGGKDESVVRVSDHEVPKFKSKTKVGVTSNDHKFNSKPKVGVTSIDHKVSKFKSKPEVGVTSIDHKVPKFKSKPEVGVTSIGSKARIGRMNDIIMSLDTRVHLR</sequence>
<dbReference type="RefSeq" id="XP_021835998.1">
    <property type="nucleotide sequence ID" value="XM_021980306.2"/>
</dbReference>
<evidence type="ECO:0000313" key="2">
    <source>
        <dbReference type="Proteomes" id="UP000813463"/>
    </source>
</evidence>
<dbReference type="Proteomes" id="UP000813463">
    <property type="component" value="Chromosome 4"/>
</dbReference>
<gene>
    <name evidence="3" type="primary">LOC110775694</name>
</gene>
<feature type="compositionally biased region" description="Low complexity" evidence="1">
    <location>
        <begin position="278"/>
        <end position="291"/>
    </location>
</feature>
<organism evidence="2 3">
    <name type="scientific">Spinacia oleracea</name>
    <name type="common">Spinach</name>
    <dbReference type="NCBI Taxonomy" id="3562"/>
    <lineage>
        <taxon>Eukaryota</taxon>
        <taxon>Viridiplantae</taxon>
        <taxon>Streptophyta</taxon>
        <taxon>Embryophyta</taxon>
        <taxon>Tracheophyta</taxon>
        <taxon>Spermatophyta</taxon>
        <taxon>Magnoliopsida</taxon>
        <taxon>eudicotyledons</taxon>
        <taxon>Gunneridae</taxon>
        <taxon>Pentapetalae</taxon>
        <taxon>Caryophyllales</taxon>
        <taxon>Chenopodiaceae</taxon>
        <taxon>Chenopodioideae</taxon>
        <taxon>Anserineae</taxon>
        <taxon>Spinacia</taxon>
    </lineage>
</organism>
<proteinExistence type="predicted"/>
<keyword evidence="2" id="KW-1185">Reference proteome</keyword>
<reference evidence="2" key="1">
    <citation type="journal article" date="2021" name="Nat. Commun.">
        <title>Genomic analyses provide insights into spinach domestication and the genetic basis of agronomic traits.</title>
        <authorList>
            <person name="Cai X."/>
            <person name="Sun X."/>
            <person name="Xu C."/>
            <person name="Sun H."/>
            <person name="Wang X."/>
            <person name="Ge C."/>
            <person name="Zhang Z."/>
            <person name="Wang Q."/>
            <person name="Fei Z."/>
            <person name="Jiao C."/>
            <person name="Wang Q."/>
        </authorList>
    </citation>
    <scope>NUCLEOTIDE SEQUENCE [LARGE SCALE GENOMIC DNA]</scope>
    <source>
        <strain evidence="2">cv. Varoflay</strain>
    </source>
</reference>
<dbReference type="AlphaFoldDB" id="A0A9R0HSL6"/>
<protein>
    <submittedName>
        <fullName evidence="3">Uncharacterized protein isoform X2</fullName>
    </submittedName>
</protein>
<evidence type="ECO:0000313" key="3">
    <source>
        <dbReference type="RefSeq" id="XP_021835998.1"/>
    </source>
</evidence>
<evidence type="ECO:0000256" key="1">
    <source>
        <dbReference type="SAM" id="MobiDB-lite"/>
    </source>
</evidence>
<reference evidence="3" key="2">
    <citation type="submission" date="2025-08" db="UniProtKB">
        <authorList>
            <consortium name="RefSeq"/>
        </authorList>
    </citation>
    <scope>IDENTIFICATION</scope>
    <source>
        <tissue evidence="3">Leaf</tissue>
    </source>
</reference>